<feature type="compositionally biased region" description="Low complexity" evidence="1">
    <location>
        <begin position="26"/>
        <end position="39"/>
    </location>
</feature>
<keyword evidence="4" id="KW-1185">Reference proteome</keyword>
<protein>
    <recommendedName>
        <fullName evidence="2">Peptidase A1 domain-containing protein</fullName>
    </recommendedName>
</protein>
<dbReference type="Proteomes" id="UP001175271">
    <property type="component" value="Unassembled WGS sequence"/>
</dbReference>
<evidence type="ECO:0000313" key="3">
    <source>
        <dbReference type="EMBL" id="KAK0415608.1"/>
    </source>
</evidence>
<evidence type="ECO:0000256" key="1">
    <source>
        <dbReference type="SAM" id="MobiDB-lite"/>
    </source>
</evidence>
<organism evidence="3 4">
    <name type="scientific">Steinernema hermaphroditum</name>
    <dbReference type="NCBI Taxonomy" id="289476"/>
    <lineage>
        <taxon>Eukaryota</taxon>
        <taxon>Metazoa</taxon>
        <taxon>Ecdysozoa</taxon>
        <taxon>Nematoda</taxon>
        <taxon>Chromadorea</taxon>
        <taxon>Rhabditida</taxon>
        <taxon>Tylenchina</taxon>
        <taxon>Panagrolaimomorpha</taxon>
        <taxon>Strongyloidoidea</taxon>
        <taxon>Steinernematidae</taxon>
        <taxon>Steinernema</taxon>
    </lineage>
</organism>
<reference evidence="3" key="1">
    <citation type="submission" date="2023-06" db="EMBL/GenBank/DDBJ databases">
        <title>Genomic analysis of the entomopathogenic nematode Steinernema hermaphroditum.</title>
        <authorList>
            <person name="Schwarz E.M."/>
            <person name="Heppert J.K."/>
            <person name="Baniya A."/>
            <person name="Schwartz H.T."/>
            <person name="Tan C.-H."/>
            <person name="Antoshechkin I."/>
            <person name="Sternberg P.W."/>
            <person name="Goodrich-Blair H."/>
            <person name="Dillman A.R."/>
        </authorList>
    </citation>
    <scope>NUCLEOTIDE SEQUENCE</scope>
    <source>
        <strain evidence="3">PS9179</strain>
        <tissue evidence="3">Whole animal</tissue>
    </source>
</reference>
<proteinExistence type="predicted"/>
<evidence type="ECO:0000313" key="4">
    <source>
        <dbReference type="Proteomes" id="UP001175271"/>
    </source>
</evidence>
<accession>A0AA39LZT3</accession>
<comment type="caution">
    <text evidence="3">The sequence shown here is derived from an EMBL/GenBank/DDBJ whole genome shotgun (WGS) entry which is preliminary data.</text>
</comment>
<gene>
    <name evidence="3" type="ORF">QR680_012023</name>
</gene>
<sequence length="134" mass="14876">MDYEHKIMSFHKDPMNAPGLQLLQLTTTSNRSTSKNSASDPENASACPRSTSSSSRTIEIEWSDEYGAYTVDCDRAYTLPSLKFSVDGGHLVIAAQQYVYSEKKLPNGECVLSFEDSKANGSGPEWYFGIQYDL</sequence>
<evidence type="ECO:0000259" key="2">
    <source>
        <dbReference type="Pfam" id="PF00026"/>
    </source>
</evidence>
<dbReference type="Pfam" id="PF00026">
    <property type="entry name" value="Asp"/>
    <property type="match status" value="1"/>
</dbReference>
<dbReference type="InterPro" id="IPR021109">
    <property type="entry name" value="Peptidase_aspartic_dom_sf"/>
</dbReference>
<dbReference type="SUPFAM" id="SSF50630">
    <property type="entry name" value="Acid proteases"/>
    <property type="match status" value="1"/>
</dbReference>
<name>A0AA39LZT3_9BILA</name>
<feature type="region of interest" description="Disordered" evidence="1">
    <location>
        <begin position="26"/>
        <end position="55"/>
    </location>
</feature>
<dbReference type="EMBL" id="JAUCMV010000002">
    <property type="protein sequence ID" value="KAK0415608.1"/>
    <property type="molecule type" value="Genomic_DNA"/>
</dbReference>
<feature type="domain" description="Peptidase A1" evidence="2">
    <location>
        <begin position="63"/>
        <end position="126"/>
    </location>
</feature>
<dbReference type="Gene3D" id="2.40.70.10">
    <property type="entry name" value="Acid Proteases"/>
    <property type="match status" value="1"/>
</dbReference>
<dbReference type="AlphaFoldDB" id="A0AA39LZT3"/>
<dbReference type="InterPro" id="IPR033121">
    <property type="entry name" value="PEPTIDASE_A1"/>
</dbReference>